<name>A0ABN3WQC2_STRTU</name>
<evidence type="ECO:0000313" key="2">
    <source>
        <dbReference type="Proteomes" id="UP001501102"/>
    </source>
</evidence>
<protein>
    <submittedName>
        <fullName evidence="1">Uncharacterized protein</fullName>
    </submittedName>
</protein>
<organism evidence="1 2">
    <name type="scientific">Streptomyces thioluteus</name>
    <dbReference type="NCBI Taxonomy" id="66431"/>
    <lineage>
        <taxon>Bacteria</taxon>
        <taxon>Bacillati</taxon>
        <taxon>Actinomycetota</taxon>
        <taxon>Actinomycetes</taxon>
        <taxon>Kitasatosporales</taxon>
        <taxon>Streptomycetaceae</taxon>
        <taxon>Streptomyces</taxon>
    </lineage>
</organism>
<sequence length="131" mass="14200">MPVAADRRVGYWAAVGIGAGTGARTLATRVCVTVKGQLGLDDPDRMLRELEQATRLSWRWEEVDQGPALSGGIPEIVLEAVIGKGVEMSVEYAVDAVRRCVGRWRAERLDPPRTAIRTSPVDENELDGADG</sequence>
<proteinExistence type="predicted"/>
<keyword evidence="2" id="KW-1185">Reference proteome</keyword>
<dbReference type="EMBL" id="BAAAXZ010000066">
    <property type="protein sequence ID" value="GAA2921793.1"/>
    <property type="molecule type" value="Genomic_DNA"/>
</dbReference>
<comment type="caution">
    <text evidence="1">The sequence shown here is derived from an EMBL/GenBank/DDBJ whole genome shotgun (WGS) entry which is preliminary data.</text>
</comment>
<evidence type="ECO:0000313" key="1">
    <source>
        <dbReference type="EMBL" id="GAA2921793.1"/>
    </source>
</evidence>
<accession>A0ABN3WQC2</accession>
<dbReference type="Proteomes" id="UP001501102">
    <property type="component" value="Unassembled WGS sequence"/>
</dbReference>
<reference evidence="1 2" key="1">
    <citation type="journal article" date="2019" name="Int. J. Syst. Evol. Microbiol.">
        <title>The Global Catalogue of Microorganisms (GCM) 10K type strain sequencing project: providing services to taxonomists for standard genome sequencing and annotation.</title>
        <authorList>
            <consortium name="The Broad Institute Genomics Platform"/>
            <consortium name="The Broad Institute Genome Sequencing Center for Infectious Disease"/>
            <person name="Wu L."/>
            <person name="Ma J."/>
        </authorList>
    </citation>
    <scope>NUCLEOTIDE SEQUENCE [LARGE SCALE GENOMIC DNA]</scope>
    <source>
        <strain evidence="1 2">JCM 4087</strain>
    </source>
</reference>
<gene>
    <name evidence="1" type="ORF">GCM10020221_17480</name>
</gene>